<keyword evidence="1" id="KW-0812">Transmembrane</keyword>
<keyword evidence="1" id="KW-0472">Membrane</keyword>
<reference evidence="3" key="1">
    <citation type="submission" date="2016-09" db="EMBL/GenBank/DDBJ databases">
        <authorList>
            <person name="Gulvik C.A."/>
        </authorList>
    </citation>
    <scope>NUCLEOTIDE SEQUENCE [LARGE SCALE GENOMIC DNA]</scope>
    <source>
        <strain evidence="3">LMG 26306</strain>
    </source>
</reference>
<dbReference type="Proteomes" id="UP000094764">
    <property type="component" value="Unassembled WGS sequence"/>
</dbReference>
<gene>
    <name evidence="2" type="ORF">BCR23_08735</name>
</gene>
<dbReference type="EMBL" id="MIKB01000015">
    <property type="protein sequence ID" value="OEG15709.1"/>
    <property type="molecule type" value="Genomic_DNA"/>
</dbReference>
<accession>A0A1E5GSQ1</accession>
<dbReference type="STRING" id="903983.BCR23_08735"/>
<evidence type="ECO:0000313" key="3">
    <source>
        <dbReference type="Proteomes" id="UP000094764"/>
    </source>
</evidence>
<organism evidence="2 3">
    <name type="scientific">Enterococcus quebecensis</name>
    <dbReference type="NCBI Taxonomy" id="903983"/>
    <lineage>
        <taxon>Bacteria</taxon>
        <taxon>Bacillati</taxon>
        <taxon>Bacillota</taxon>
        <taxon>Bacilli</taxon>
        <taxon>Lactobacillales</taxon>
        <taxon>Enterococcaceae</taxon>
        <taxon>Enterococcus</taxon>
    </lineage>
</organism>
<dbReference type="AlphaFoldDB" id="A0A1E5GSQ1"/>
<comment type="caution">
    <text evidence="2">The sequence shown here is derived from an EMBL/GenBank/DDBJ whole genome shotgun (WGS) entry which is preliminary data.</text>
</comment>
<protein>
    <submittedName>
        <fullName evidence="2">Uncharacterized protein</fullName>
    </submittedName>
</protein>
<keyword evidence="1" id="KW-1133">Transmembrane helix</keyword>
<keyword evidence="3" id="KW-1185">Reference proteome</keyword>
<evidence type="ECO:0000256" key="1">
    <source>
        <dbReference type="SAM" id="Phobius"/>
    </source>
</evidence>
<evidence type="ECO:0000313" key="2">
    <source>
        <dbReference type="EMBL" id="OEG15709.1"/>
    </source>
</evidence>
<proteinExistence type="predicted"/>
<sequence>MLVEKSSLKKWLIPVGLFLVLCIGGYYLWFATSQKEEAVQPAIIPSDLAPDIKDAKKIDKEELIKKMQSVVDDGYFNLQMDTELIFNSSNENGKIQIINPDQNKSIIAVDVFLDGEDDLLYESGSIYPGQYVNKGKLLKNLAKGEYQGYAKAKIYDLETKKEQTTSIVNLTVQVKN</sequence>
<feature type="transmembrane region" description="Helical" evidence="1">
    <location>
        <begin position="12"/>
        <end position="30"/>
    </location>
</feature>
<name>A0A1E5GSQ1_9ENTE</name>